<name>A0A2W4WKK3_9CYAN</name>
<evidence type="ECO:0000313" key="2">
    <source>
        <dbReference type="Proteomes" id="UP000249467"/>
    </source>
</evidence>
<dbReference type="EMBL" id="QBML01000001">
    <property type="protein sequence ID" value="PZO45040.1"/>
    <property type="molecule type" value="Genomic_DNA"/>
</dbReference>
<dbReference type="Proteomes" id="UP000249467">
    <property type="component" value="Unassembled WGS sequence"/>
</dbReference>
<organism evidence="1 2">
    <name type="scientific">Pseudanabaena frigida</name>
    <dbReference type="NCBI Taxonomy" id="945775"/>
    <lineage>
        <taxon>Bacteria</taxon>
        <taxon>Bacillati</taxon>
        <taxon>Cyanobacteriota</taxon>
        <taxon>Cyanophyceae</taxon>
        <taxon>Pseudanabaenales</taxon>
        <taxon>Pseudanabaenaceae</taxon>
        <taxon>Pseudanabaena</taxon>
    </lineage>
</organism>
<gene>
    <name evidence="1" type="ORF">DCF19_00670</name>
</gene>
<protein>
    <submittedName>
        <fullName evidence="1">Uncharacterized protein</fullName>
    </submittedName>
</protein>
<reference evidence="1 2" key="2">
    <citation type="submission" date="2018-06" db="EMBL/GenBank/DDBJ databases">
        <title>Metagenomic assembly of (sub)arctic Cyanobacteria and their associated microbiome from non-axenic cultures.</title>
        <authorList>
            <person name="Baurain D."/>
        </authorList>
    </citation>
    <scope>NUCLEOTIDE SEQUENCE [LARGE SCALE GENOMIC DNA]</scope>
    <source>
        <strain evidence="1">ULC066bin1</strain>
    </source>
</reference>
<dbReference type="AlphaFoldDB" id="A0A2W4WKK3"/>
<accession>A0A2W4WKK3</accession>
<comment type="caution">
    <text evidence="1">The sequence shown here is derived from an EMBL/GenBank/DDBJ whole genome shotgun (WGS) entry which is preliminary data.</text>
</comment>
<sequence>MVTRSLTAITQQTNQEEILKALLRNAFNISSWFEFERKALNFQCSAFKLKLINFLEVLQSNTSKKFIVIFSSENYYKTLIID</sequence>
<reference evidence="1 2" key="1">
    <citation type="submission" date="2018-04" db="EMBL/GenBank/DDBJ databases">
        <authorList>
            <person name="Go L.Y."/>
            <person name="Mitchell J.A."/>
        </authorList>
    </citation>
    <scope>NUCLEOTIDE SEQUENCE [LARGE SCALE GENOMIC DNA]</scope>
    <source>
        <strain evidence="1">ULC066bin1</strain>
    </source>
</reference>
<evidence type="ECO:0000313" key="1">
    <source>
        <dbReference type="EMBL" id="PZO45040.1"/>
    </source>
</evidence>
<proteinExistence type="predicted"/>